<keyword evidence="4" id="KW-1185">Reference proteome</keyword>
<evidence type="ECO:0000313" key="4">
    <source>
        <dbReference type="Proteomes" id="UP000029121"/>
    </source>
</evidence>
<feature type="compositionally biased region" description="Polar residues" evidence="1">
    <location>
        <begin position="116"/>
        <end position="132"/>
    </location>
</feature>
<dbReference type="EMBL" id="KB870810">
    <property type="protein sequence ID" value="EOA20934.1"/>
    <property type="molecule type" value="Genomic_DNA"/>
</dbReference>
<dbReference type="GO" id="GO:0031593">
    <property type="term" value="F:polyubiquitin modification-dependent protein binding"/>
    <property type="evidence" value="ECO:0007669"/>
    <property type="project" value="TreeGrafter"/>
</dbReference>
<dbReference type="CDD" id="cd17039">
    <property type="entry name" value="Ubl_ubiquitin_like"/>
    <property type="match status" value="1"/>
</dbReference>
<dbReference type="FunFam" id="3.10.20.90:FF:000341">
    <property type="entry name" value="Ubiquitin-like superfamily protein"/>
    <property type="match status" value="1"/>
</dbReference>
<dbReference type="SUPFAM" id="SSF54236">
    <property type="entry name" value="Ubiquitin-like"/>
    <property type="match status" value="2"/>
</dbReference>
<accession>R0GVL1</accession>
<dbReference type="GO" id="GO:0070628">
    <property type="term" value="F:proteasome binding"/>
    <property type="evidence" value="ECO:0007669"/>
    <property type="project" value="TreeGrafter"/>
</dbReference>
<dbReference type="Gene3D" id="3.10.20.90">
    <property type="entry name" value="Phosphatidylinositol 3-kinase Catalytic Subunit, Chain A, domain 1"/>
    <property type="match status" value="1"/>
</dbReference>
<dbReference type="PROSITE" id="PS00299">
    <property type="entry name" value="UBIQUITIN_1"/>
    <property type="match status" value="1"/>
</dbReference>
<name>R0GVL1_9BRAS</name>
<evidence type="ECO:0000259" key="2">
    <source>
        <dbReference type="PROSITE" id="PS50053"/>
    </source>
</evidence>
<feature type="domain" description="Ubiquitin-like" evidence="2">
    <location>
        <begin position="1"/>
        <end position="76"/>
    </location>
</feature>
<dbReference type="InterPro" id="IPR019954">
    <property type="entry name" value="Ubiquitin_CS"/>
</dbReference>
<dbReference type="InterPro" id="IPR029071">
    <property type="entry name" value="Ubiquitin-like_domsf"/>
</dbReference>
<reference evidence="4" key="1">
    <citation type="journal article" date="2013" name="Nat. Genet.">
        <title>The Capsella rubella genome and the genomic consequences of rapid mating system evolution.</title>
        <authorList>
            <person name="Slotte T."/>
            <person name="Hazzouri K.M."/>
            <person name="Agren J.A."/>
            <person name="Koenig D."/>
            <person name="Maumus F."/>
            <person name="Guo Y.L."/>
            <person name="Steige K."/>
            <person name="Platts A.E."/>
            <person name="Escobar J.S."/>
            <person name="Newman L.K."/>
            <person name="Wang W."/>
            <person name="Mandakova T."/>
            <person name="Vello E."/>
            <person name="Smith L.M."/>
            <person name="Henz S.R."/>
            <person name="Steffen J."/>
            <person name="Takuno S."/>
            <person name="Brandvain Y."/>
            <person name="Coop G."/>
            <person name="Andolfatto P."/>
            <person name="Hu T.T."/>
            <person name="Blanchette M."/>
            <person name="Clark R.M."/>
            <person name="Quesneville H."/>
            <person name="Nordborg M."/>
            <person name="Gaut B.S."/>
            <person name="Lysak M.A."/>
            <person name="Jenkins J."/>
            <person name="Grimwood J."/>
            <person name="Chapman J."/>
            <person name="Prochnik S."/>
            <person name="Shu S."/>
            <person name="Rokhsar D."/>
            <person name="Schmutz J."/>
            <person name="Weigel D."/>
            <person name="Wright S.I."/>
        </authorList>
    </citation>
    <scope>NUCLEOTIDE SEQUENCE [LARGE SCALE GENOMIC DNA]</scope>
    <source>
        <strain evidence="4">cv. Monte Gargano</strain>
    </source>
</reference>
<feature type="compositionally biased region" description="Low complexity" evidence="1">
    <location>
        <begin position="99"/>
        <end position="115"/>
    </location>
</feature>
<dbReference type="AlphaFoldDB" id="R0GVL1"/>
<dbReference type="InterPro" id="IPR000626">
    <property type="entry name" value="Ubiquitin-like_dom"/>
</dbReference>
<dbReference type="Proteomes" id="UP000029121">
    <property type="component" value="Unassembled WGS sequence"/>
</dbReference>
<dbReference type="SMART" id="SM00213">
    <property type="entry name" value="UBQ"/>
    <property type="match status" value="1"/>
</dbReference>
<dbReference type="GO" id="GO:0005654">
    <property type="term" value="C:nucleoplasm"/>
    <property type="evidence" value="ECO:0007669"/>
    <property type="project" value="TreeGrafter"/>
</dbReference>
<protein>
    <recommendedName>
        <fullName evidence="2">Ubiquitin-like domain-containing protein</fullName>
    </recommendedName>
</protein>
<sequence>MKFLVEVQSGSSFEIEVDYKDTMLEVKQKIEKSHRIPVCKQTLLFDGVVLQDDLVIEQYQIFHGSRLQLFVSPDNNQTEQSPPPSSSTDHIIDGHDQDSTVTVQTEQSPSSTSTQNVINPHQDSSVTVQTDQSPSSNSVEDSSEKERIRKKRIVVYVSLYSRESKAAKGVPVAVNVKMNDNVKELRDELVKVEERGELNLPQGTYFLTHKNRVLNENESFWVAGVDHGDRIEILPTHLTRGSVAEMITNTQDSSEKERIRKKRIVVYVVPYSGESEAAKGVPVAVNMKMNDNVKELRNELVKIEEKGELNLPQDGYILVHKNQLLNENLSFWVAGVDHGNTIVILPRHLTRGSLNLDS</sequence>
<dbReference type="eggNOG" id="KOG0001">
    <property type="taxonomic scope" value="Eukaryota"/>
</dbReference>
<feature type="region of interest" description="Disordered" evidence="1">
    <location>
        <begin position="73"/>
        <end position="144"/>
    </location>
</feature>
<dbReference type="STRING" id="81985.R0GVL1"/>
<feature type="domain" description="Ubiquitin-like" evidence="2">
    <location>
        <begin position="155"/>
        <end position="234"/>
    </location>
</feature>
<evidence type="ECO:0000256" key="1">
    <source>
        <dbReference type="SAM" id="MobiDB-lite"/>
    </source>
</evidence>
<dbReference type="GO" id="GO:0005829">
    <property type="term" value="C:cytosol"/>
    <property type="evidence" value="ECO:0007669"/>
    <property type="project" value="TreeGrafter"/>
</dbReference>
<dbReference type="Pfam" id="PF00240">
    <property type="entry name" value="ubiquitin"/>
    <property type="match status" value="1"/>
</dbReference>
<dbReference type="GO" id="GO:0043130">
    <property type="term" value="F:ubiquitin binding"/>
    <property type="evidence" value="ECO:0007669"/>
    <property type="project" value="TreeGrafter"/>
</dbReference>
<dbReference type="PANTHER" id="PTHR10621">
    <property type="entry name" value="UV EXCISION REPAIR PROTEIN RAD23"/>
    <property type="match status" value="1"/>
</dbReference>
<evidence type="ECO:0000313" key="3">
    <source>
        <dbReference type="EMBL" id="EOA20934.1"/>
    </source>
</evidence>
<dbReference type="PANTHER" id="PTHR10621:SF38">
    <property type="entry name" value="UBIQUITIN DOMAIN-CONTAINING PROTEIN 7SL RNA1-RELATED"/>
    <property type="match status" value="1"/>
</dbReference>
<gene>
    <name evidence="3" type="ORF">CARUB_v10001265mg</name>
</gene>
<dbReference type="GO" id="GO:0043161">
    <property type="term" value="P:proteasome-mediated ubiquitin-dependent protein catabolic process"/>
    <property type="evidence" value="ECO:0007669"/>
    <property type="project" value="TreeGrafter"/>
</dbReference>
<dbReference type="PROSITE" id="PS50053">
    <property type="entry name" value="UBIQUITIN_2"/>
    <property type="match status" value="2"/>
</dbReference>
<proteinExistence type="predicted"/>
<organism evidence="3 4">
    <name type="scientific">Capsella rubella</name>
    <dbReference type="NCBI Taxonomy" id="81985"/>
    <lineage>
        <taxon>Eukaryota</taxon>
        <taxon>Viridiplantae</taxon>
        <taxon>Streptophyta</taxon>
        <taxon>Embryophyta</taxon>
        <taxon>Tracheophyta</taxon>
        <taxon>Spermatophyta</taxon>
        <taxon>Magnoliopsida</taxon>
        <taxon>eudicotyledons</taxon>
        <taxon>Gunneridae</taxon>
        <taxon>Pentapetalae</taxon>
        <taxon>rosids</taxon>
        <taxon>malvids</taxon>
        <taxon>Brassicales</taxon>
        <taxon>Brassicaceae</taxon>
        <taxon>Camelineae</taxon>
        <taxon>Capsella</taxon>
    </lineage>
</organism>